<gene>
    <name evidence="5" type="ORF">BRCON_0034</name>
</gene>
<dbReference type="InterPro" id="IPR023227">
    <property type="entry name" value="SAM_OH_AdoTrfase_C_sf"/>
</dbReference>
<dbReference type="InterPro" id="IPR046470">
    <property type="entry name" value="SAM_HAT_C"/>
</dbReference>
<dbReference type="InterPro" id="IPR023228">
    <property type="entry name" value="SAM_OH_AdoTrfase_N_sf"/>
</dbReference>
<dbReference type="SUPFAM" id="SSF101852">
    <property type="entry name" value="Bacterial fluorinating enzyme, C-terminal domain"/>
    <property type="match status" value="1"/>
</dbReference>
<name>A0A2Z4Y0V4_SUMC1</name>
<keyword evidence="1" id="KW-0949">S-adenosyl-L-methionine</keyword>
<dbReference type="Pfam" id="PF20257">
    <property type="entry name" value="SAM_HAT_C"/>
    <property type="match status" value="1"/>
</dbReference>
<evidence type="ECO:0000256" key="1">
    <source>
        <dbReference type="ARBA" id="ARBA00022691"/>
    </source>
</evidence>
<dbReference type="PIRSF" id="PIRSF006779">
    <property type="entry name" value="UCP006779"/>
    <property type="match status" value="1"/>
</dbReference>
<dbReference type="InterPro" id="IPR002747">
    <property type="entry name" value="SAM_OH_AdoTrfase"/>
</dbReference>
<organism evidence="5 6">
    <name type="scientific">Sumerlaea chitinivorans</name>
    <dbReference type="NCBI Taxonomy" id="2250252"/>
    <lineage>
        <taxon>Bacteria</taxon>
        <taxon>Candidatus Sumerlaeota</taxon>
        <taxon>Candidatus Sumerlaeia</taxon>
        <taxon>Candidatus Sumerlaeales</taxon>
        <taxon>Candidatus Sumerlaeaceae</taxon>
        <taxon>Candidatus Sumerlaea</taxon>
    </lineage>
</organism>
<comment type="similarity">
    <text evidence="2">Belongs to the SAM hydrolase / SAM-dependent halogenase family.</text>
</comment>
<evidence type="ECO:0000259" key="4">
    <source>
        <dbReference type="Pfam" id="PF20257"/>
    </source>
</evidence>
<dbReference type="Gene3D" id="3.40.50.10790">
    <property type="entry name" value="S-adenosyl-l-methionine hydroxide adenosyltransferase, N-terminal"/>
    <property type="match status" value="1"/>
</dbReference>
<evidence type="ECO:0000313" key="5">
    <source>
        <dbReference type="EMBL" id="AXA34811.1"/>
    </source>
</evidence>
<reference evidence="5 6" key="1">
    <citation type="submission" date="2018-05" db="EMBL/GenBank/DDBJ databases">
        <title>A metagenomic window into the 2 km-deep terrestrial subsurface aquifer revealed taxonomically and functionally diverse microbial community comprising novel uncultured bacterial lineages.</title>
        <authorList>
            <person name="Kadnikov V.V."/>
            <person name="Mardanov A.V."/>
            <person name="Beletsky A.V."/>
            <person name="Banks D."/>
            <person name="Pimenov N.V."/>
            <person name="Frank Y.A."/>
            <person name="Karnachuk O.V."/>
            <person name="Ravin N.V."/>
        </authorList>
    </citation>
    <scope>NUCLEOTIDE SEQUENCE [LARGE SCALE GENOMIC DNA]</scope>
    <source>
        <strain evidence="5">BY</strain>
    </source>
</reference>
<dbReference type="AlphaFoldDB" id="A0A2Z4Y0V4"/>
<dbReference type="Gene3D" id="2.40.30.90">
    <property type="entry name" value="Bacterial fluorinating enzyme like"/>
    <property type="match status" value="1"/>
</dbReference>
<evidence type="ECO:0000259" key="3">
    <source>
        <dbReference type="Pfam" id="PF01887"/>
    </source>
</evidence>
<evidence type="ECO:0000256" key="2">
    <source>
        <dbReference type="ARBA" id="ARBA00024035"/>
    </source>
</evidence>
<sequence>MAAKSQKKATSSKTGAQGVRSHQHPLIALLTDFGWDGWYVAAMKGVMKSICPECEILDLTHGISPHAVAEAALILNTSQRYFPEGTIFVSVVDPGVGTTREPIIACADGKFFIAPNNGLLGLVMQSAKKFECRLISNSKYFLPEVSSTFHGRDIFAPVAAHLACGVDWKTIAPQKTECFRLAQVAASYDRGFIEGNIIYFDRFGNAITNITRELFNESFCSPKKEKSRKATQSEPAVAIYVGKYTLPRIHKTFADVKPGEPLAYWGSMGTLEIGINLGNARSLMELRPLDKVTVKKVGEYAA</sequence>
<accession>A0A2Z4Y0V4</accession>
<dbReference type="SUPFAM" id="SSF102522">
    <property type="entry name" value="Bacterial fluorinating enzyme, N-terminal domain"/>
    <property type="match status" value="1"/>
</dbReference>
<dbReference type="PANTHER" id="PTHR35092:SF1">
    <property type="entry name" value="CHLORINASE MJ1651"/>
    <property type="match status" value="1"/>
</dbReference>
<feature type="domain" description="S-adenosyl-l-methionine hydroxide adenosyltransferase C-terminal" evidence="4">
    <location>
        <begin position="195"/>
        <end position="293"/>
    </location>
</feature>
<evidence type="ECO:0000313" key="6">
    <source>
        <dbReference type="Proteomes" id="UP000262583"/>
    </source>
</evidence>
<dbReference type="KEGG" id="schv:BRCON_0034"/>
<protein>
    <recommendedName>
        <fullName evidence="7">Adenosyl-chloride synthase</fullName>
    </recommendedName>
</protein>
<feature type="domain" description="S-adenosyl-l-methionine hydroxide adenosyltransferase N-terminal" evidence="3">
    <location>
        <begin position="27"/>
        <end position="171"/>
    </location>
</feature>
<dbReference type="Proteomes" id="UP000262583">
    <property type="component" value="Chromosome"/>
</dbReference>
<proteinExistence type="inferred from homology"/>
<dbReference type="Pfam" id="PF01887">
    <property type="entry name" value="SAM_HAT_N"/>
    <property type="match status" value="1"/>
</dbReference>
<dbReference type="EMBL" id="CP030759">
    <property type="protein sequence ID" value="AXA34811.1"/>
    <property type="molecule type" value="Genomic_DNA"/>
</dbReference>
<dbReference type="InterPro" id="IPR046469">
    <property type="entry name" value="SAM_HAT_N"/>
</dbReference>
<dbReference type="PANTHER" id="PTHR35092">
    <property type="entry name" value="CHLORINASE MJ1651"/>
    <property type="match status" value="1"/>
</dbReference>
<evidence type="ECO:0008006" key="7">
    <source>
        <dbReference type="Google" id="ProtNLM"/>
    </source>
</evidence>